<gene>
    <name evidence="2" type="ORF">CMV_030698</name>
</gene>
<name>A0A8J4Q5P8_9ROSI</name>
<dbReference type="AlphaFoldDB" id="A0A8J4Q5P8"/>
<keyword evidence="3" id="KW-1185">Reference proteome</keyword>
<feature type="compositionally biased region" description="Acidic residues" evidence="1">
    <location>
        <begin position="33"/>
        <end position="45"/>
    </location>
</feature>
<evidence type="ECO:0000313" key="2">
    <source>
        <dbReference type="EMBL" id="KAF3942669.1"/>
    </source>
</evidence>
<accession>A0A8J4Q5P8</accession>
<organism evidence="2 3">
    <name type="scientific">Castanea mollissima</name>
    <name type="common">Chinese chestnut</name>
    <dbReference type="NCBI Taxonomy" id="60419"/>
    <lineage>
        <taxon>Eukaryota</taxon>
        <taxon>Viridiplantae</taxon>
        <taxon>Streptophyta</taxon>
        <taxon>Embryophyta</taxon>
        <taxon>Tracheophyta</taxon>
        <taxon>Spermatophyta</taxon>
        <taxon>Magnoliopsida</taxon>
        <taxon>eudicotyledons</taxon>
        <taxon>Gunneridae</taxon>
        <taxon>Pentapetalae</taxon>
        <taxon>rosids</taxon>
        <taxon>fabids</taxon>
        <taxon>Fagales</taxon>
        <taxon>Fagaceae</taxon>
        <taxon>Castanea</taxon>
    </lineage>
</organism>
<sequence>MVSVLGRTVRPFTSTSTFCGSRAVQGALGLGEKEEEEEEREVEEEESRKETEEKTQRKEVNLISFLLCSSTYFW</sequence>
<protein>
    <submittedName>
        <fullName evidence="2">Uncharacterized protein</fullName>
    </submittedName>
</protein>
<reference evidence="2" key="1">
    <citation type="submission" date="2020-03" db="EMBL/GenBank/DDBJ databases">
        <title>Castanea mollissima Vanexum genome sequencing.</title>
        <authorList>
            <person name="Staton M."/>
        </authorList>
    </citation>
    <scope>NUCLEOTIDE SEQUENCE</scope>
    <source>
        <tissue evidence="2">Leaf</tissue>
    </source>
</reference>
<feature type="region of interest" description="Disordered" evidence="1">
    <location>
        <begin position="27"/>
        <end position="56"/>
    </location>
</feature>
<comment type="caution">
    <text evidence="2">The sequence shown here is derived from an EMBL/GenBank/DDBJ whole genome shotgun (WGS) entry which is preliminary data.</text>
</comment>
<feature type="compositionally biased region" description="Basic and acidic residues" evidence="1">
    <location>
        <begin position="46"/>
        <end position="56"/>
    </location>
</feature>
<evidence type="ECO:0000256" key="1">
    <source>
        <dbReference type="SAM" id="MobiDB-lite"/>
    </source>
</evidence>
<dbReference type="Proteomes" id="UP000737018">
    <property type="component" value="Unassembled WGS sequence"/>
</dbReference>
<proteinExistence type="predicted"/>
<evidence type="ECO:0000313" key="3">
    <source>
        <dbReference type="Proteomes" id="UP000737018"/>
    </source>
</evidence>
<dbReference type="EMBL" id="JRKL02013530">
    <property type="protein sequence ID" value="KAF3942669.1"/>
    <property type="molecule type" value="Genomic_DNA"/>
</dbReference>